<name>A0ABV0NHG6_9TELE</name>
<gene>
    <name evidence="2" type="ORF">GOODEAATRI_004622</name>
</gene>
<evidence type="ECO:0000313" key="3">
    <source>
        <dbReference type="Proteomes" id="UP001476798"/>
    </source>
</evidence>
<reference evidence="2 3" key="1">
    <citation type="submission" date="2021-06" db="EMBL/GenBank/DDBJ databases">
        <authorList>
            <person name="Palmer J.M."/>
        </authorList>
    </citation>
    <scope>NUCLEOTIDE SEQUENCE [LARGE SCALE GENOMIC DNA]</scope>
    <source>
        <strain evidence="2 3">GA_2019</strain>
        <tissue evidence="2">Muscle</tissue>
    </source>
</reference>
<evidence type="ECO:0000256" key="1">
    <source>
        <dbReference type="SAM" id="MobiDB-lite"/>
    </source>
</evidence>
<organism evidence="2 3">
    <name type="scientific">Goodea atripinnis</name>
    <dbReference type="NCBI Taxonomy" id="208336"/>
    <lineage>
        <taxon>Eukaryota</taxon>
        <taxon>Metazoa</taxon>
        <taxon>Chordata</taxon>
        <taxon>Craniata</taxon>
        <taxon>Vertebrata</taxon>
        <taxon>Euteleostomi</taxon>
        <taxon>Actinopterygii</taxon>
        <taxon>Neopterygii</taxon>
        <taxon>Teleostei</taxon>
        <taxon>Neoteleostei</taxon>
        <taxon>Acanthomorphata</taxon>
        <taxon>Ovalentaria</taxon>
        <taxon>Atherinomorphae</taxon>
        <taxon>Cyprinodontiformes</taxon>
        <taxon>Goodeidae</taxon>
        <taxon>Goodea</taxon>
    </lineage>
</organism>
<comment type="caution">
    <text evidence="2">The sequence shown here is derived from an EMBL/GenBank/DDBJ whole genome shotgun (WGS) entry which is preliminary data.</text>
</comment>
<feature type="compositionally biased region" description="Low complexity" evidence="1">
    <location>
        <begin position="75"/>
        <end position="87"/>
    </location>
</feature>
<sequence>SVRKEDRSGAPAGGSSRRAAAVQRACPGALRDRWSPAALDQGFLSISECVCPSLSLLFQSVNVRSRSLVSGNDLTQQTGSSGQTETSSGEKEEEEDRHRLLLPANSLYTSLVSPSTCFHQGDSL</sequence>
<feature type="region of interest" description="Disordered" evidence="1">
    <location>
        <begin position="1"/>
        <end position="22"/>
    </location>
</feature>
<feature type="compositionally biased region" description="Low complexity" evidence="1">
    <location>
        <begin position="9"/>
        <end position="21"/>
    </location>
</feature>
<protein>
    <submittedName>
        <fullName evidence="2">Uncharacterized protein</fullName>
    </submittedName>
</protein>
<keyword evidence="3" id="KW-1185">Reference proteome</keyword>
<evidence type="ECO:0000313" key="2">
    <source>
        <dbReference type="EMBL" id="MEQ2170858.1"/>
    </source>
</evidence>
<dbReference type="EMBL" id="JAHRIO010040178">
    <property type="protein sequence ID" value="MEQ2170858.1"/>
    <property type="molecule type" value="Genomic_DNA"/>
</dbReference>
<feature type="non-terminal residue" evidence="2">
    <location>
        <position position="1"/>
    </location>
</feature>
<feature type="region of interest" description="Disordered" evidence="1">
    <location>
        <begin position="70"/>
        <end position="97"/>
    </location>
</feature>
<accession>A0ABV0NHG6</accession>
<dbReference type="Proteomes" id="UP001476798">
    <property type="component" value="Unassembled WGS sequence"/>
</dbReference>
<proteinExistence type="predicted"/>